<dbReference type="EMBL" id="KE345830">
    <property type="protein sequence ID" value="EXC18101.1"/>
    <property type="molecule type" value="Genomic_DNA"/>
</dbReference>
<protein>
    <submittedName>
        <fullName evidence="1">Uncharacterized protein</fullName>
    </submittedName>
</protein>
<name>W9RYT1_9ROSA</name>
<reference evidence="2" key="1">
    <citation type="submission" date="2013-01" db="EMBL/GenBank/DDBJ databases">
        <title>Draft Genome Sequence of a Mulberry Tree, Morus notabilis C.K. Schneid.</title>
        <authorList>
            <person name="He N."/>
            <person name="Zhao S."/>
        </authorList>
    </citation>
    <scope>NUCLEOTIDE SEQUENCE</scope>
</reference>
<proteinExistence type="predicted"/>
<evidence type="ECO:0000313" key="1">
    <source>
        <dbReference type="EMBL" id="EXC18101.1"/>
    </source>
</evidence>
<organism evidence="1 2">
    <name type="scientific">Morus notabilis</name>
    <dbReference type="NCBI Taxonomy" id="981085"/>
    <lineage>
        <taxon>Eukaryota</taxon>
        <taxon>Viridiplantae</taxon>
        <taxon>Streptophyta</taxon>
        <taxon>Embryophyta</taxon>
        <taxon>Tracheophyta</taxon>
        <taxon>Spermatophyta</taxon>
        <taxon>Magnoliopsida</taxon>
        <taxon>eudicotyledons</taxon>
        <taxon>Gunneridae</taxon>
        <taxon>Pentapetalae</taxon>
        <taxon>rosids</taxon>
        <taxon>fabids</taxon>
        <taxon>Rosales</taxon>
        <taxon>Moraceae</taxon>
        <taxon>Moreae</taxon>
        <taxon>Morus</taxon>
    </lineage>
</organism>
<accession>W9RYT1</accession>
<dbReference type="Proteomes" id="UP000030645">
    <property type="component" value="Unassembled WGS sequence"/>
</dbReference>
<evidence type="ECO:0000313" key="2">
    <source>
        <dbReference type="Proteomes" id="UP000030645"/>
    </source>
</evidence>
<gene>
    <name evidence="1" type="ORF">L484_014501</name>
</gene>
<sequence>MPTFASIRVNYFLVSQYDTTSSMTVDRWLEFSVHSNYPQVSRLDTIGSMVGNSHPLKFLISHWTMDKNFAEDF</sequence>
<keyword evidence="2" id="KW-1185">Reference proteome</keyword>
<dbReference type="AlphaFoldDB" id="W9RYT1"/>